<dbReference type="PANTHER" id="PTHR47962">
    <property type="entry name" value="ATP-DEPENDENT HELICASE LHR-RELATED-RELATED"/>
    <property type="match status" value="1"/>
</dbReference>
<dbReference type="Gene3D" id="3.40.50.300">
    <property type="entry name" value="P-loop containing nucleotide triphosphate hydrolases"/>
    <property type="match status" value="1"/>
</dbReference>
<organism evidence="2 3">
    <name type="scientific">Symbiodinium natans</name>
    <dbReference type="NCBI Taxonomy" id="878477"/>
    <lineage>
        <taxon>Eukaryota</taxon>
        <taxon>Sar</taxon>
        <taxon>Alveolata</taxon>
        <taxon>Dinophyceae</taxon>
        <taxon>Suessiales</taxon>
        <taxon>Symbiodiniaceae</taxon>
        <taxon>Symbiodinium</taxon>
    </lineage>
</organism>
<name>A0A812T2B9_9DINO</name>
<reference evidence="2" key="1">
    <citation type="submission" date="2021-02" db="EMBL/GenBank/DDBJ databases">
        <authorList>
            <person name="Dougan E. K."/>
            <person name="Rhodes N."/>
            <person name="Thang M."/>
            <person name="Chan C."/>
        </authorList>
    </citation>
    <scope>NUCLEOTIDE SEQUENCE</scope>
</reference>
<evidence type="ECO:0000313" key="3">
    <source>
        <dbReference type="Proteomes" id="UP000604046"/>
    </source>
</evidence>
<dbReference type="PANTHER" id="PTHR47962:SF5">
    <property type="entry name" value="ATP-DEPENDENT HELICASE LHR-RELATED"/>
    <property type="match status" value="1"/>
</dbReference>
<gene>
    <name evidence="2" type="primary">DCL-2</name>
    <name evidence="2" type="ORF">SNAT2548_LOCUS28835</name>
</gene>
<dbReference type="InterPro" id="IPR052511">
    <property type="entry name" value="ATP-dep_Helicase"/>
</dbReference>
<comment type="caution">
    <text evidence="2">The sequence shown here is derived from an EMBL/GenBank/DDBJ whole genome shotgun (WGS) entry which is preliminary data.</text>
</comment>
<accession>A0A812T2B9</accession>
<dbReference type="OrthoDB" id="416741at2759"/>
<proteinExistence type="predicted"/>
<dbReference type="InterPro" id="IPR011545">
    <property type="entry name" value="DEAD/DEAH_box_helicase_dom"/>
</dbReference>
<dbReference type="Proteomes" id="UP000604046">
    <property type="component" value="Unassembled WGS sequence"/>
</dbReference>
<feature type="non-terminal residue" evidence="2">
    <location>
        <position position="1"/>
    </location>
</feature>
<dbReference type="GO" id="GO:0016887">
    <property type="term" value="F:ATP hydrolysis activity"/>
    <property type="evidence" value="ECO:0007669"/>
    <property type="project" value="TreeGrafter"/>
</dbReference>
<dbReference type="GO" id="GO:0003677">
    <property type="term" value="F:DNA binding"/>
    <property type="evidence" value="ECO:0007669"/>
    <property type="project" value="TreeGrafter"/>
</dbReference>
<protein>
    <submittedName>
        <fullName evidence="2">DCL-2 protein</fullName>
    </submittedName>
</protein>
<dbReference type="GO" id="GO:0005524">
    <property type="term" value="F:ATP binding"/>
    <property type="evidence" value="ECO:0007669"/>
    <property type="project" value="InterPro"/>
</dbReference>
<evidence type="ECO:0000313" key="2">
    <source>
        <dbReference type="EMBL" id="CAE7515222.1"/>
    </source>
</evidence>
<evidence type="ECO:0000259" key="1">
    <source>
        <dbReference type="Pfam" id="PF00270"/>
    </source>
</evidence>
<dbReference type="Pfam" id="PF00270">
    <property type="entry name" value="DEAD"/>
    <property type="match status" value="1"/>
</dbReference>
<feature type="domain" description="DEAD/DEAH-box helicase" evidence="1">
    <location>
        <begin position="9"/>
        <end position="118"/>
    </location>
</feature>
<dbReference type="EMBL" id="CAJNDS010002535">
    <property type="protein sequence ID" value="CAE7515222.1"/>
    <property type="molecule type" value="Genomic_DNA"/>
</dbReference>
<dbReference type="AlphaFoldDB" id="A0A812T2B9"/>
<keyword evidence="3" id="KW-1185">Reference proteome</keyword>
<dbReference type="InterPro" id="IPR027417">
    <property type="entry name" value="P-loop_NTPase"/>
</dbReference>
<sequence>MTLTPHDWQREAAARAAHENLIVSAETGAGKTLVAELAILDAIRRHPDKRIAFMVTASRLLAHQQWMRVNATLAKHEGAETWECVEFTGFTTSGWGPKEYASVLRAKVLVGTVETFTKAFIDH</sequence>
<dbReference type="SUPFAM" id="SSF52540">
    <property type="entry name" value="P-loop containing nucleoside triphosphate hydrolases"/>
    <property type="match status" value="1"/>
</dbReference>